<reference evidence="2" key="1">
    <citation type="journal article" date="2015" name="Nature">
        <title>Complex archaea that bridge the gap between prokaryotes and eukaryotes.</title>
        <authorList>
            <person name="Spang A."/>
            <person name="Saw J.H."/>
            <person name="Jorgensen S.L."/>
            <person name="Zaremba-Niedzwiedzka K."/>
            <person name="Martijn J."/>
            <person name="Lind A.E."/>
            <person name="van Eijk R."/>
            <person name="Schleper C."/>
            <person name="Guy L."/>
            <person name="Ettema T.J."/>
        </authorList>
    </citation>
    <scope>NUCLEOTIDE SEQUENCE</scope>
</reference>
<accession>A0A0F8ZNV1</accession>
<proteinExistence type="predicted"/>
<organism evidence="2">
    <name type="scientific">marine sediment metagenome</name>
    <dbReference type="NCBI Taxonomy" id="412755"/>
    <lineage>
        <taxon>unclassified sequences</taxon>
        <taxon>metagenomes</taxon>
        <taxon>ecological metagenomes</taxon>
    </lineage>
</organism>
<protein>
    <submittedName>
        <fullName evidence="2">Uncharacterized protein</fullName>
    </submittedName>
</protein>
<evidence type="ECO:0000313" key="2">
    <source>
        <dbReference type="EMBL" id="KKK95518.1"/>
    </source>
</evidence>
<feature type="region of interest" description="Disordered" evidence="1">
    <location>
        <begin position="117"/>
        <end position="166"/>
    </location>
</feature>
<dbReference type="AlphaFoldDB" id="A0A0F8ZNV1"/>
<sequence length="191" mass="19135">MYGTRGCQGCGSGEATAQGLAAYEPWMKTGLGAIYDNPEVTGVVQVAIGMVRFMAPGVNFRLLGTPEIIEGLKLTQGYCIIIRGAHLEGGYVVEGFTLLTDGSAGNPDAPYSNCADMLAVSTPGHPPTTDAPPAGGGDQPEPGTGQTAAGPSGPDGPAPSGDGIPPATAAGMWGALAVVALLPALVKWRGN</sequence>
<gene>
    <name evidence="2" type="ORF">LCGC14_2671990</name>
</gene>
<evidence type="ECO:0000256" key="1">
    <source>
        <dbReference type="SAM" id="MobiDB-lite"/>
    </source>
</evidence>
<comment type="caution">
    <text evidence="2">The sequence shown here is derived from an EMBL/GenBank/DDBJ whole genome shotgun (WGS) entry which is preliminary data.</text>
</comment>
<name>A0A0F8ZNV1_9ZZZZ</name>
<dbReference type="EMBL" id="LAZR01046877">
    <property type="protein sequence ID" value="KKK95518.1"/>
    <property type="molecule type" value="Genomic_DNA"/>
</dbReference>